<evidence type="ECO:0000313" key="9">
    <source>
        <dbReference type="EMBL" id="GGG49481.1"/>
    </source>
</evidence>
<evidence type="ECO:0000313" key="10">
    <source>
        <dbReference type="Proteomes" id="UP000625976"/>
    </source>
</evidence>
<evidence type="ECO:0000256" key="7">
    <source>
        <dbReference type="SAM" id="Phobius"/>
    </source>
</evidence>
<evidence type="ECO:0000256" key="3">
    <source>
        <dbReference type="ARBA" id="ARBA00022475"/>
    </source>
</evidence>
<evidence type="ECO:0000256" key="2">
    <source>
        <dbReference type="ARBA" id="ARBA00022448"/>
    </source>
</evidence>
<dbReference type="GO" id="GO:0022857">
    <property type="term" value="F:transmembrane transporter activity"/>
    <property type="evidence" value="ECO:0007669"/>
    <property type="project" value="InterPro"/>
</dbReference>
<dbReference type="InterPro" id="IPR036259">
    <property type="entry name" value="MFS_trans_sf"/>
</dbReference>
<reference evidence="9" key="1">
    <citation type="journal article" date="2014" name="Int. J. Syst. Evol. Microbiol.">
        <title>Complete genome sequence of Corynebacterium casei LMG S-19264T (=DSM 44701T), isolated from a smear-ripened cheese.</title>
        <authorList>
            <consortium name="US DOE Joint Genome Institute (JGI-PGF)"/>
            <person name="Walter F."/>
            <person name="Albersmeier A."/>
            <person name="Kalinowski J."/>
            <person name="Ruckert C."/>
        </authorList>
    </citation>
    <scope>NUCLEOTIDE SEQUENCE</scope>
    <source>
        <strain evidence="9">CGMCC 1.12751</strain>
    </source>
</reference>
<dbReference type="GO" id="GO:0005886">
    <property type="term" value="C:plasma membrane"/>
    <property type="evidence" value="ECO:0007669"/>
    <property type="project" value="UniProtKB-SubCell"/>
</dbReference>
<keyword evidence="2" id="KW-0813">Transport</keyword>
<dbReference type="Pfam" id="PF05977">
    <property type="entry name" value="MFS_3"/>
    <property type="match status" value="1"/>
</dbReference>
<feature type="transmembrane region" description="Helical" evidence="7">
    <location>
        <begin position="106"/>
        <end position="123"/>
    </location>
</feature>
<dbReference type="AlphaFoldDB" id="A0A917GKQ4"/>
<feature type="transmembrane region" description="Helical" evidence="7">
    <location>
        <begin position="144"/>
        <end position="168"/>
    </location>
</feature>
<dbReference type="PANTHER" id="PTHR23513">
    <property type="entry name" value="INTEGRAL MEMBRANE EFFLUX PROTEIN-RELATED"/>
    <property type="match status" value="1"/>
</dbReference>
<feature type="domain" description="Major facilitator superfamily (MFS) profile" evidence="8">
    <location>
        <begin position="8"/>
        <end position="402"/>
    </location>
</feature>
<proteinExistence type="predicted"/>
<dbReference type="SUPFAM" id="SSF103473">
    <property type="entry name" value="MFS general substrate transporter"/>
    <property type="match status" value="1"/>
</dbReference>
<name>A0A917GKQ4_9FLAO</name>
<feature type="transmembrane region" description="Helical" evidence="7">
    <location>
        <begin position="223"/>
        <end position="248"/>
    </location>
</feature>
<organism evidence="9 10">
    <name type="scientific">Bizionia arctica</name>
    <dbReference type="NCBI Taxonomy" id="1495645"/>
    <lineage>
        <taxon>Bacteria</taxon>
        <taxon>Pseudomonadati</taxon>
        <taxon>Bacteroidota</taxon>
        <taxon>Flavobacteriia</taxon>
        <taxon>Flavobacteriales</taxon>
        <taxon>Flavobacteriaceae</taxon>
        <taxon>Bizionia</taxon>
    </lineage>
</organism>
<feature type="transmembrane region" description="Helical" evidence="7">
    <location>
        <begin position="380"/>
        <end position="398"/>
    </location>
</feature>
<dbReference type="PANTHER" id="PTHR23513:SF11">
    <property type="entry name" value="STAPHYLOFERRIN A TRANSPORTER"/>
    <property type="match status" value="1"/>
</dbReference>
<evidence type="ECO:0000256" key="4">
    <source>
        <dbReference type="ARBA" id="ARBA00022692"/>
    </source>
</evidence>
<sequence>MKFTTFNSLKSRNFRLYFVGQSISLIGTWMQKTAVSWVVYSLTQSNIMLGISVFATLFPTAIFSLFGGIVADKYNKYKVLLITQIAALIQAVLLTFAVVFFKQDSVWFIIGLSVVLGIINGYGSPARQALVKDLVEDSKNLPNALALNSSMVNFSKLIGPTIAGFILQQFGDQICFGLNAVSYLTVIISLLLMKLPVFIPKAKISRDIDDLKEGFQYLKKSELLSSVIIFTAFAGFFVLPFTTLTPIFAQNIFKGNASTLGFIDGSIGLGAFLGALYLASLKPGTNLNKILTINTFIFGVGLISFSLMDTLPIALTFLIIGSFGMMSIRTLTNTILQINVEEAFRGRVISDFLLVLASAIPLGSLMVSSISHYIGVQKMVFIEGCIAIIISIFYYIYLKKKRVKHIKINKSIHTTAVTTVQT</sequence>
<feature type="transmembrane region" description="Helical" evidence="7">
    <location>
        <begin position="180"/>
        <end position="202"/>
    </location>
</feature>
<feature type="transmembrane region" description="Helical" evidence="7">
    <location>
        <begin position="46"/>
        <end position="67"/>
    </location>
</feature>
<dbReference type="Gene3D" id="1.20.1250.20">
    <property type="entry name" value="MFS general substrate transporter like domains"/>
    <property type="match status" value="1"/>
</dbReference>
<dbReference type="EMBL" id="BMFQ01000002">
    <property type="protein sequence ID" value="GGG49481.1"/>
    <property type="molecule type" value="Genomic_DNA"/>
</dbReference>
<reference evidence="9" key="2">
    <citation type="submission" date="2020-09" db="EMBL/GenBank/DDBJ databases">
        <authorList>
            <person name="Sun Q."/>
            <person name="Zhou Y."/>
        </authorList>
    </citation>
    <scope>NUCLEOTIDE SEQUENCE</scope>
    <source>
        <strain evidence="9">CGMCC 1.12751</strain>
    </source>
</reference>
<dbReference type="RefSeq" id="WP_188464533.1">
    <property type="nucleotide sequence ID" value="NZ_BMFQ01000002.1"/>
</dbReference>
<dbReference type="Proteomes" id="UP000625976">
    <property type="component" value="Unassembled WGS sequence"/>
</dbReference>
<keyword evidence="10" id="KW-1185">Reference proteome</keyword>
<gene>
    <name evidence="9" type="ORF">GCM10010976_21030</name>
</gene>
<keyword evidence="4 7" id="KW-0812">Transmembrane</keyword>
<feature type="transmembrane region" description="Helical" evidence="7">
    <location>
        <begin position="16"/>
        <end position="40"/>
    </location>
</feature>
<keyword evidence="6 7" id="KW-0472">Membrane</keyword>
<dbReference type="InterPro" id="IPR020846">
    <property type="entry name" value="MFS_dom"/>
</dbReference>
<evidence type="ECO:0000256" key="5">
    <source>
        <dbReference type="ARBA" id="ARBA00022989"/>
    </source>
</evidence>
<comment type="subcellular location">
    <subcellularLocation>
        <location evidence="1">Cell membrane</location>
        <topology evidence="1">Multi-pass membrane protein</topology>
    </subcellularLocation>
</comment>
<dbReference type="PROSITE" id="PS50850">
    <property type="entry name" value="MFS"/>
    <property type="match status" value="1"/>
</dbReference>
<evidence type="ECO:0000259" key="8">
    <source>
        <dbReference type="PROSITE" id="PS50850"/>
    </source>
</evidence>
<dbReference type="InterPro" id="IPR010290">
    <property type="entry name" value="TM_effector"/>
</dbReference>
<evidence type="ECO:0000256" key="1">
    <source>
        <dbReference type="ARBA" id="ARBA00004651"/>
    </source>
</evidence>
<evidence type="ECO:0000256" key="6">
    <source>
        <dbReference type="ARBA" id="ARBA00023136"/>
    </source>
</evidence>
<feature type="transmembrane region" description="Helical" evidence="7">
    <location>
        <begin position="290"/>
        <end position="307"/>
    </location>
</feature>
<feature type="transmembrane region" description="Helical" evidence="7">
    <location>
        <begin position="79"/>
        <end position="100"/>
    </location>
</feature>
<feature type="transmembrane region" description="Helical" evidence="7">
    <location>
        <begin position="313"/>
        <end position="331"/>
    </location>
</feature>
<protein>
    <submittedName>
        <fullName evidence="9">MFS transporter</fullName>
    </submittedName>
</protein>
<accession>A0A917GKQ4</accession>
<comment type="caution">
    <text evidence="9">The sequence shown here is derived from an EMBL/GenBank/DDBJ whole genome shotgun (WGS) entry which is preliminary data.</text>
</comment>
<keyword evidence="3" id="KW-1003">Cell membrane</keyword>
<keyword evidence="5 7" id="KW-1133">Transmembrane helix</keyword>
<dbReference type="CDD" id="cd06173">
    <property type="entry name" value="MFS_MefA_like"/>
    <property type="match status" value="1"/>
</dbReference>
<feature type="transmembrane region" description="Helical" evidence="7">
    <location>
        <begin position="352"/>
        <end position="374"/>
    </location>
</feature>
<feature type="transmembrane region" description="Helical" evidence="7">
    <location>
        <begin position="260"/>
        <end position="278"/>
    </location>
</feature>